<comment type="caution">
    <text evidence="2">The sequence shown here is derived from an EMBL/GenBank/DDBJ whole genome shotgun (WGS) entry which is preliminary data.</text>
</comment>
<feature type="coiled-coil region" evidence="1">
    <location>
        <begin position="246"/>
        <end position="273"/>
    </location>
</feature>
<keyword evidence="1" id="KW-0175">Coiled coil</keyword>
<organism evidence="2 3">
    <name type="scientific">Streptococcus pneumoniae</name>
    <dbReference type="NCBI Taxonomy" id="1313"/>
    <lineage>
        <taxon>Bacteria</taxon>
        <taxon>Bacillati</taxon>
        <taxon>Bacillota</taxon>
        <taxon>Bacilli</taxon>
        <taxon>Lactobacillales</taxon>
        <taxon>Streptococcaceae</taxon>
        <taxon>Streptococcus</taxon>
    </lineage>
</organism>
<proteinExistence type="predicted"/>
<name>A0AA95IIU5_STREE</name>
<protein>
    <submittedName>
        <fullName evidence="2">Uncharacterized protein</fullName>
    </submittedName>
</protein>
<dbReference type="RefSeq" id="WP_050119137.1">
    <property type="nucleotide sequence ID" value="NZ_CKUJ01000004.1"/>
</dbReference>
<gene>
    <name evidence="2" type="ORF">SAMEA3353485_00736</name>
</gene>
<dbReference type="AlphaFoldDB" id="A0AA95IIU5"/>
<accession>A0AA95IIU5</accession>
<evidence type="ECO:0000256" key="1">
    <source>
        <dbReference type="SAM" id="Coils"/>
    </source>
</evidence>
<evidence type="ECO:0000313" key="2">
    <source>
        <dbReference type="EMBL" id="VNG99905.1"/>
    </source>
</evidence>
<reference evidence="2 3" key="1">
    <citation type="submission" date="2019-04" db="EMBL/GenBank/DDBJ databases">
        <authorList>
            <consortium name="Pathogen Informatics"/>
        </authorList>
    </citation>
    <scope>NUCLEOTIDE SEQUENCE [LARGE SCALE GENOMIC DNA]</scope>
    <source>
        <strain evidence="2 3">GPSC211</strain>
    </source>
</reference>
<dbReference type="EMBL" id="CAASRX010000006">
    <property type="protein sequence ID" value="VNG99905.1"/>
    <property type="molecule type" value="Genomic_DNA"/>
</dbReference>
<evidence type="ECO:0000313" key="3">
    <source>
        <dbReference type="Proteomes" id="UP000310818"/>
    </source>
</evidence>
<sequence>MRQEINILWLEDDLLSEAHSNRKELVEEVLGDKGYEARIVELRTFGEAKIELDSIRRYDFFISDFNLDSSETGLNYLEEIRLKNGFKQFVILYSNNDYNTIKSDVINILQQKNLDIFSNFTFFSVSDSLEEKHFEDAIDVILCRWDELNAIRGRFMCENAEIEHLLREKLNDDNQNHSYRKLFDDFFREKVNLRRSNLSNDKKNKYRSLKQRWSELIDKRNALAHVEEGFTSEDGYYICSLKDSTIKIMESNLDEERRKLVSLKKDIIEFLNQTHY</sequence>
<dbReference type="Proteomes" id="UP000310818">
    <property type="component" value="Unassembled WGS sequence"/>
</dbReference>